<evidence type="ECO:0000256" key="1">
    <source>
        <dbReference type="SAM" id="MobiDB-lite"/>
    </source>
</evidence>
<dbReference type="PANTHER" id="PTHR22951">
    <property type="entry name" value="CLATHRIN ASSEMBLY PROTEIN"/>
    <property type="match status" value="1"/>
</dbReference>
<reference evidence="3" key="1">
    <citation type="journal article" date="2005" name="PLoS Biol.">
        <title>The genomes of Oryza sativa: a history of duplications.</title>
        <authorList>
            <person name="Yu J."/>
            <person name="Wang J."/>
            <person name="Lin W."/>
            <person name="Li S."/>
            <person name="Li H."/>
            <person name="Zhou J."/>
            <person name="Ni P."/>
            <person name="Dong W."/>
            <person name="Hu S."/>
            <person name="Zeng C."/>
            <person name="Zhang J."/>
            <person name="Zhang Y."/>
            <person name="Li R."/>
            <person name="Xu Z."/>
            <person name="Li S."/>
            <person name="Li X."/>
            <person name="Zheng H."/>
            <person name="Cong L."/>
            <person name="Lin L."/>
            <person name="Yin J."/>
            <person name="Geng J."/>
            <person name="Li G."/>
            <person name="Shi J."/>
            <person name="Liu J."/>
            <person name="Lv H."/>
            <person name="Li J."/>
            <person name="Wang J."/>
            <person name="Deng Y."/>
            <person name="Ran L."/>
            <person name="Shi X."/>
            <person name="Wang X."/>
            <person name="Wu Q."/>
            <person name="Li C."/>
            <person name="Ren X."/>
            <person name="Wang J."/>
            <person name="Wang X."/>
            <person name="Li D."/>
            <person name="Liu D."/>
            <person name="Zhang X."/>
            <person name="Ji Z."/>
            <person name="Zhao W."/>
            <person name="Sun Y."/>
            <person name="Zhang Z."/>
            <person name="Bao J."/>
            <person name="Han Y."/>
            <person name="Dong L."/>
            <person name="Ji J."/>
            <person name="Chen P."/>
            <person name="Wu S."/>
            <person name="Liu J."/>
            <person name="Xiao Y."/>
            <person name="Bu D."/>
            <person name="Tan J."/>
            <person name="Yang L."/>
            <person name="Ye C."/>
            <person name="Zhang J."/>
            <person name="Xu J."/>
            <person name="Zhou Y."/>
            <person name="Yu Y."/>
            <person name="Zhang B."/>
            <person name="Zhuang S."/>
            <person name="Wei H."/>
            <person name="Liu B."/>
            <person name="Lei M."/>
            <person name="Yu H."/>
            <person name="Li Y."/>
            <person name="Xu H."/>
            <person name="Wei S."/>
            <person name="He X."/>
            <person name="Fang L."/>
            <person name="Zhang Z."/>
            <person name="Zhang Y."/>
            <person name="Huang X."/>
            <person name="Su Z."/>
            <person name="Tong W."/>
            <person name="Li J."/>
            <person name="Tong Z."/>
            <person name="Li S."/>
            <person name="Ye J."/>
            <person name="Wang L."/>
            <person name="Fang L."/>
            <person name="Lei T."/>
            <person name="Chen C."/>
            <person name="Chen H."/>
            <person name="Xu Z."/>
            <person name="Li H."/>
            <person name="Huang H."/>
            <person name="Zhang F."/>
            <person name="Xu H."/>
            <person name="Li N."/>
            <person name="Zhao C."/>
            <person name="Li S."/>
            <person name="Dong L."/>
            <person name="Huang Y."/>
            <person name="Li L."/>
            <person name="Xi Y."/>
            <person name="Qi Q."/>
            <person name="Li W."/>
            <person name="Zhang B."/>
            <person name="Hu W."/>
            <person name="Zhang Y."/>
            <person name="Tian X."/>
            <person name="Jiao Y."/>
            <person name="Liang X."/>
            <person name="Jin J."/>
            <person name="Gao L."/>
            <person name="Zheng W."/>
            <person name="Hao B."/>
            <person name="Liu S."/>
            <person name="Wang W."/>
            <person name="Yuan L."/>
            <person name="Cao M."/>
            <person name="McDermott J."/>
            <person name="Samudrala R."/>
            <person name="Wang J."/>
            <person name="Wong G.K."/>
            <person name="Yang H."/>
        </authorList>
    </citation>
    <scope>NUCLEOTIDE SEQUENCE [LARGE SCALE GENOMIC DNA]</scope>
</reference>
<gene>
    <name evidence="3" type="ORF">OsJ_29580</name>
</gene>
<dbReference type="AlphaFoldDB" id="A3BZE9"/>
<dbReference type="GO" id="GO:0072583">
    <property type="term" value="P:clathrin-dependent endocytosis"/>
    <property type="evidence" value="ECO:0007669"/>
    <property type="project" value="InterPro"/>
</dbReference>
<organism evidence="3">
    <name type="scientific">Oryza sativa subsp. japonica</name>
    <name type="common">Rice</name>
    <dbReference type="NCBI Taxonomy" id="39947"/>
    <lineage>
        <taxon>Eukaryota</taxon>
        <taxon>Viridiplantae</taxon>
        <taxon>Streptophyta</taxon>
        <taxon>Embryophyta</taxon>
        <taxon>Tracheophyta</taxon>
        <taxon>Spermatophyta</taxon>
        <taxon>Magnoliopsida</taxon>
        <taxon>Liliopsida</taxon>
        <taxon>Poales</taxon>
        <taxon>Poaceae</taxon>
        <taxon>BOP clade</taxon>
        <taxon>Oryzoideae</taxon>
        <taxon>Oryzeae</taxon>
        <taxon>Oryzinae</taxon>
        <taxon>Oryza</taxon>
        <taxon>Oryza sativa</taxon>
    </lineage>
</organism>
<dbReference type="InterPro" id="IPR045192">
    <property type="entry name" value="AP180-like"/>
</dbReference>
<dbReference type="InterPro" id="IPR011417">
    <property type="entry name" value="ANTH_dom"/>
</dbReference>
<accession>A3BZE9</accession>
<dbReference type="GO" id="GO:0048268">
    <property type="term" value="P:clathrin coat assembly"/>
    <property type="evidence" value="ECO:0007669"/>
    <property type="project" value="InterPro"/>
</dbReference>
<dbReference type="GO" id="GO:0030136">
    <property type="term" value="C:clathrin-coated vesicle"/>
    <property type="evidence" value="ECO:0007669"/>
    <property type="project" value="InterPro"/>
</dbReference>
<feature type="compositionally biased region" description="Low complexity" evidence="1">
    <location>
        <begin position="90"/>
        <end position="113"/>
    </location>
</feature>
<dbReference type="InterPro" id="IPR014712">
    <property type="entry name" value="ANTH_dom_sf"/>
</dbReference>
<protein>
    <recommendedName>
        <fullName evidence="2">AP180 N-terminal homology (ANTH) domain-containing protein</fullName>
    </recommendedName>
</protein>
<reference evidence="3" key="2">
    <citation type="submission" date="2008-12" db="EMBL/GenBank/DDBJ databases">
        <title>Improved gene annotation of the rice (Oryza sativa) genomes.</title>
        <authorList>
            <person name="Wang J."/>
            <person name="Li R."/>
            <person name="Fan W."/>
            <person name="Huang Q."/>
            <person name="Zhang J."/>
            <person name="Zhou Y."/>
            <person name="Hu Y."/>
            <person name="Zi S."/>
            <person name="Li J."/>
            <person name="Ni P."/>
            <person name="Zheng H."/>
            <person name="Zhang Y."/>
            <person name="Zhao M."/>
            <person name="Hao Q."/>
            <person name="McDermott J."/>
            <person name="Samudrala R."/>
            <person name="Kristiansen K."/>
            <person name="Wong G.K.-S."/>
        </authorList>
    </citation>
    <scope>NUCLEOTIDE SEQUENCE</scope>
</reference>
<name>A3BZE9_ORYSJ</name>
<dbReference type="EMBL" id="CM000146">
    <property type="protein sequence ID" value="EAZ44938.1"/>
    <property type="molecule type" value="Genomic_DNA"/>
</dbReference>
<dbReference type="Pfam" id="PF07651">
    <property type="entry name" value="ANTH"/>
    <property type="match status" value="1"/>
</dbReference>
<evidence type="ECO:0000259" key="2">
    <source>
        <dbReference type="Pfam" id="PF07651"/>
    </source>
</evidence>
<dbReference type="Gene3D" id="1.20.58.150">
    <property type="entry name" value="ANTH domain"/>
    <property type="match status" value="1"/>
</dbReference>
<dbReference type="SUPFAM" id="SSF89009">
    <property type="entry name" value="GAT-like domain"/>
    <property type="match status" value="1"/>
</dbReference>
<dbReference type="Proteomes" id="UP000007752">
    <property type="component" value="Chromosome 9"/>
</dbReference>
<sequence length="293" mass="31513">MGSFRQWWRRVAAAVKDRRSVLLARGDPRDEPRRAVGGLPERRAGVPVGADLAVAGAAHRVGARAARTADAVLGRGAQGPDARARHAPPVRRLAARAPPASGASPSSSPTSATARRRGASHPRSPAFVRAYFRFLNYRSLLAAEEDIAGDGDDHCVARLERITKLQFLLELLLQIRPYCDGMEVPLVLEAMDCALIEILQVYGEICTGVARFLVGVPAPTTRPRQTKSTAAAGIKVLRKAAEKSAQLSSYFELCRSLGVVNVRELEPFKMLENIYTSLSGRLDCAGGSAFSSS</sequence>
<feature type="region of interest" description="Disordered" evidence="1">
    <location>
        <begin position="72"/>
        <end position="121"/>
    </location>
</feature>
<feature type="domain" description="AP180 N-terminal homology (ANTH)" evidence="2">
    <location>
        <begin position="127"/>
        <end position="262"/>
    </location>
</feature>
<proteinExistence type="predicted"/>
<dbReference type="GO" id="GO:0005545">
    <property type="term" value="F:1-phosphatidylinositol binding"/>
    <property type="evidence" value="ECO:0007669"/>
    <property type="project" value="InterPro"/>
</dbReference>
<dbReference type="PANTHER" id="PTHR22951:SF79">
    <property type="entry name" value="CLATHRIN ASSEMBLY PROTEIN"/>
    <property type="match status" value="1"/>
</dbReference>
<dbReference type="GO" id="GO:0030276">
    <property type="term" value="F:clathrin binding"/>
    <property type="evidence" value="ECO:0007669"/>
    <property type="project" value="InterPro"/>
</dbReference>
<evidence type="ECO:0000313" key="3">
    <source>
        <dbReference type="EMBL" id="EAZ44938.1"/>
    </source>
</evidence>